<evidence type="ECO:0000256" key="4">
    <source>
        <dbReference type="ARBA" id="ARBA00022842"/>
    </source>
</evidence>
<keyword evidence="4" id="KW-0460">Magnesium</keyword>
<evidence type="ECO:0000256" key="1">
    <source>
        <dbReference type="ARBA" id="ARBA00022722"/>
    </source>
</evidence>
<dbReference type="InterPro" id="IPR029060">
    <property type="entry name" value="PIN-like_dom_sf"/>
</dbReference>
<evidence type="ECO:0000259" key="5">
    <source>
        <dbReference type="Pfam" id="PF13470"/>
    </source>
</evidence>
<dbReference type="EMBL" id="VIWW01000001">
    <property type="protein sequence ID" value="TWG02985.1"/>
    <property type="molecule type" value="Genomic_DNA"/>
</dbReference>
<dbReference type="GO" id="GO:0016787">
    <property type="term" value="F:hydrolase activity"/>
    <property type="evidence" value="ECO:0007669"/>
    <property type="project" value="UniProtKB-KW"/>
</dbReference>
<evidence type="ECO:0000313" key="8">
    <source>
        <dbReference type="Proteomes" id="UP000318186"/>
    </source>
</evidence>
<dbReference type="GO" id="GO:0004518">
    <property type="term" value="F:nuclease activity"/>
    <property type="evidence" value="ECO:0007669"/>
    <property type="project" value="UniProtKB-KW"/>
</dbReference>
<evidence type="ECO:0000256" key="3">
    <source>
        <dbReference type="ARBA" id="ARBA00022801"/>
    </source>
</evidence>
<feature type="domain" description="PIN" evidence="5">
    <location>
        <begin position="5"/>
        <end position="111"/>
    </location>
</feature>
<proteinExistence type="predicted"/>
<dbReference type="RefSeq" id="WP_145763399.1">
    <property type="nucleotide sequence ID" value="NZ_JBHJUX010000017.1"/>
</dbReference>
<keyword evidence="2" id="KW-0479">Metal-binding</keyword>
<dbReference type="Pfam" id="PF26343">
    <property type="entry name" value="VapC50_C"/>
    <property type="match status" value="1"/>
</dbReference>
<organism evidence="7 8">
    <name type="scientific">Streptomyces brevispora</name>
    <dbReference type="NCBI Taxonomy" id="887462"/>
    <lineage>
        <taxon>Bacteria</taxon>
        <taxon>Bacillati</taxon>
        <taxon>Actinomycetota</taxon>
        <taxon>Actinomycetes</taxon>
        <taxon>Kitasatosporales</taxon>
        <taxon>Streptomycetaceae</taxon>
        <taxon>Streptomyces</taxon>
    </lineage>
</organism>
<dbReference type="OrthoDB" id="113459at2"/>
<evidence type="ECO:0000256" key="2">
    <source>
        <dbReference type="ARBA" id="ARBA00022723"/>
    </source>
</evidence>
<reference evidence="7 8" key="1">
    <citation type="submission" date="2019-06" db="EMBL/GenBank/DDBJ databases">
        <title>Sequencing the genomes of 1000 actinobacteria strains.</title>
        <authorList>
            <person name="Klenk H.-P."/>
        </authorList>
    </citation>
    <scope>NUCLEOTIDE SEQUENCE [LARGE SCALE GENOMIC DNA]</scope>
    <source>
        <strain evidence="7 8">DSM 42059</strain>
    </source>
</reference>
<feature type="domain" description="VapC50 C-terminal" evidence="6">
    <location>
        <begin position="129"/>
        <end position="183"/>
    </location>
</feature>
<dbReference type="Proteomes" id="UP000318186">
    <property type="component" value="Unassembled WGS sequence"/>
</dbReference>
<accession>A0A561UUD7</accession>
<dbReference type="Pfam" id="PF13470">
    <property type="entry name" value="PIN_3"/>
    <property type="match status" value="1"/>
</dbReference>
<sequence length="185" mass="20580">MAFVAVYDANVLYPNILRDVLIRVAEAGLVQAKWTETILDETFRNLKANRPDLDPGALDRTRRLMKAAVRDCLVKGHEPLIDILELPDKDDRHVLAAAIRAKAQVIVTFNLKDFPAEALAPWDVEAVHPDAFLEAQIDLAPEVVYAEIQRIADSWKNPPGTVADVIERLERNRLVSSAAALRALA</sequence>
<gene>
    <name evidence="7" type="ORF">FHX80_111397</name>
</gene>
<dbReference type="InterPro" id="IPR058652">
    <property type="entry name" value="VapC50_C"/>
</dbReference>
<dbReference type="SUPFAM" id="SSF88723">
    <property type="entry name" value="PIN domain-like"/>
    <property type="match status" value="1"/>
</dbReference>
<name>A0A561UUD7_9ACTN</name>
<keyword evidence="1" id="KW-0540">Nuclease</keyword>
<keyword evidence="3" id="KW-0378">Hydrolase</keyword>
<evidence type="ECO:0000259" key="6">
    <source>
        <dbReference type="Pfam" id="PF26343"/>
    </source>
</evidence>
<comment type="caution">
    <text evidence="7">The sequence shown here is derived from an EMBL/GenBank/DDBJ whole genome shotgun (WGS) entry which is preliminary data.</text>
</comment>
<dbReference type="InterPro" id="IPR002716">
    <property type="entry name" value="PIN_dom"/>
</dbReference>
<dbReference type="GO" id="GO:0046872">
    <property type="term" value="F:metal ion binding"/>
    <property type="evidence" value="ECO:0007669"/>
    <property type="project" value="UniProtKB-KW"/>
</dbReference>
<dbReference type="AlphaFoldDB" id="A0A561UUD7"/>
<protein>
    <submittedName>
        <fullName evidence="7">PIN domain-containing protein</fullName>
    </submittedName>
</protein>
<evidence type="ECO:0000313" key="7">
    <source>
        <dbReference type="EMBL" id="TWG02985.1"/>
    </source>
</evidence>